<evidence type="ECO:0008006" key="5">
    <source>
        <dbReference type="Google" id="ProtNLM"/>
    </source>
</evidence>
<gene>
    <name evidence="3" type="ORF">HLVA_06270</name>
</gene>
<sequence>MWSLLFGIGWIGIFIMSLGTIFLALVPEYLQEINFLSMNLRIWIISISVFYFILFIKKISEISKGKEEKSFMIETETGRLEITLGSIENIIQGLLKKSTFIKDIKIKSDLEDEGVKIGLKVSVESIENLNQELQKLQAYLISYTEKLAGIKIVGIDIKIVKVHYSEKNIVELGDE</sequence>
<dbReference type="NCBIfam" id="NF033218">
    <property type="entry name" value="anchor_AmaP"/>
    <property type="match status" value="1"/>
</dbReference>
<dbReference type="RefSeq" id="WP_307904994.1">
    <property type="nucleotide sequence ID" value="NZ_AP027059.1"/>
</dbReference>
<proteinExistence type="predicted"/>
<keyword evidence="2" id="KW-0812">Transmembrane</keyword>
<dbReference type="AlphaFoldDB" id="A0AAU9D685"/>
<dbReference type="Proteomes" id="UP001321582">
    <property type="component" value="Chromosome"/>
</dbReference>
<dbReference type="EMBL" id="AP027059">
    <property type="protein sequence ID" value="BDU50058.1"/>
    <property type="molecule type" value="Genomic_DNA"/>
</dbReference>
<evidence type="ECO:0000256" key="2">
    <source>
        <dbReference type="SAM" id="Phobius"/>
    </source>
</evidence>
<evidence type="ECO:0000256" key="1">
    <source>
        <dbReference type="SAM" id="Coils"/>
    </source>
</evidence>
<feature type="coiled-coil region" evidence="1">
    <location>
        <begin position="119"/>
        <end position="146"/>
    </location>
</feature>
<reference evidence="3 4" key="1">
    <citation type="submission" date="2022-11" db="EMBL/GenBank/DDBJ databases">
        <title>Haliovirga abyssi gen. nov., sp. nov., a mesophilic fermentative bacterium isolated from the Iheya North hydrothermal field and the proposal of Haliovirgaceae fam. nov.</title>
        <authorList>
            <person name="Miyazaki U."/>
            <person name="Tame A."/>
            <person name="Miyazaki J."/>
            <person name="Takai K."/>
            <person name="Sawayama S."/>
            <person name="Kitajima M."/>
            <person name="Okamoto A."/>
            <person name="Nakagawa S."/>
        </authorList>
    </citation>
    <scope>NUCLEOTIDE SEQUENCE [LARGE SCALE GENOMIC DNA]</scope>
    <source>
        <strain evidence="3 4">IC12</strain>
    </source>
</reference>
<feature type="transmembrane region" description="Helical" evidence="2">
    <location>
        <begin position="38"/>
        <end position="56"/>
    </location>
</feature>
<dbReference type="KEGG" id="haby:HLVA_06270"/>
<accession>A0AAU9D685</accession>
<feature type="transmembrane region" description="Helical" evidence="2">
    <location>
        <begin position="7"/>
        <end position="26"/>
    </location>
</feature>
<keyword evidence="4" id="KW-1185">Reference proteome</keyword>
<organism evidence="3 4">
    <name type="scientific">Haliovirga abyssi</name>
    <dbReference type="NCBI Taxonomy" id="2996794"/>
    <lineage>
        <taxon>Bacteria</taxon>
        <taxon>Fusobacteriati</taxon>
        <taxon>Fusobacteriota</taxon>
        <taxon>Fusobacteriia</taxon>
        <taxon>Fusobacteriales</taxon>
        <taxon>Haliovirgaceae</taxon>
        <taxon>Haliovirga</taxon>
    </lineage>
</organism>
<keyword evidence="2" id="KW-0472">Membrane</keyword>
<keyword evidence="1" id="KW-0175">Coiled coil</keyword>
<keyword evidence="2" id="KW-1133">Transmembrane helix</keyword>
<protein>
    <recommendedName>
        <fullName evidence="5">Alkaline shock response membrane anchor protein AmaP</fullName>
    </recommendedName>
</protein>
<name>A0AAU9D685_9FUSO</name>
<evidence type="ECO:0000313" key="4">
    <source>
        <dbReference type="Proteomes" id="UP001321582"/>
    </source>
</evidence>
<evidence type="ECO:0000313" key="3">
    <source>
        <dbReference type="EMBL" id="BDU50058.1"/>
    </source>
</evidence>